<organism evidence="2 3">
    <name type="scientific">Guopingia tenuis</name>
    <dbReference type="NCBI Taxonomy" id="2763656"/>
    <lineage>
        <taxon>Bacteria</taxon>
        <taxon>Bacillati</taxon>
        <taxon>Bacillota</taxon>
        <taxon>Clostridia</taxon>
        <taxon>Christensenellales</taxon>
        <taxon>Christensenellaceae</taxon>
        <taxon>Guopingia</taxon>
    </lineage>
</organism>
<evidence type="ECO:0000313" key="3">
    <source>
        <dbReference type="Proteomes" id="UP000617951"/>
    </source>
</evidence>
<reference evidence="2" key="1">
    <citation type="submission" date="2020-08" db="EMBL/GenBank/DDBJ databases">
        <title>Genome public.</title>
        <authorList>
            <person name="Liu C."/>
            <person name="Sun Q."/>
        </authorList>
    </citation>
    <scope>NUCLEOTIDE SEQUENCE</scope>
    <source>
        <strain evidence="2">NSJ-63</strain>
    </source>
</reference>
<dbReference type="EMBL" id="JACRSS010000001">
    <property type="protein sequence ID" value="MBC8537613.1"/>
    <property type="molecule type" value="Genomic_DNA"/>
</dbReference>
<proteinExistence type="inferred from homology"/>
<accession>A0A926DGA6</accession>
<dbReference type="RefSeq" id="WP_249279509.1">
    <property type="nucleotide sequence ID" value="NZ_JACRSS010000001.1"/>
</dbReference>
<dbReference type="PANTHER" id="PTHR34297:SF2">
    <property type="entry name" value="ASP23_GLS24 FAMILY ENVELOPE STRESS RESPONSE PROTEIN"/>
    <property type="match status" value="1"/>
</dbReference>
<comment type="similarity">
    <text evidence="1">Belongs to the asp23 family.</text>
</comment>
<protein>
    <submittedName>
        <fullName evidence="2">Asp23/Gls24 family envelope stress response protein</fullName>
    </submittedName>
</protein>
<dbReference type="Pfam" id="PF03780">
    <property type="entry name" value="Asp23"/>
    <property type="match status" value="1"/>
</dbReference>
<keyword evidence="3" id="KW-1185">Reference proteome</keyword>
<comment type="caution">
    <text evidence="2">The sequence shown here is derived from an EMBL/GenBank/DDBJ whole genome shotgun (WGS) entry which is preliminary data.</text>
</comment>
<dbReference type="Proteomes" id="UP000617951">
    <property type="component" value="Unassembled WGS sequence"/>
</dbReference>
<sequence length="142" mass="15112">MDEEMNQLQQEPEVKEQGGSITFANDVLATIAGIAACDIPGVAGMSGGFKDGIVELLGKKNFTKGIKVTVKENAVTVDIQIVVDYGVSVPEVCKNIQDSVSKALETMTGLAVSAINISIQGVKFKELNAPEEEPAEEEKEDK</sequence>
<dbReference type="InterPro" id="IPR005531">
    <property type="entry name" value="Asp23"/>
</dbReference>
<gene>
    <name evidence="2" type="ORF">H8693_01550</name>
</gene>
<dbReference type="PANTHER" id="PTHR34297">
    <property type="entry name" value="HYPOTHETICAL CYTOSOLIC PROTEIN-RELATED"/>
    <property type="match status" value="1"/>
</dbReference>
<evidence type="ECO:0000313" key="2">
    <source>
        <dbReference type="EMBL" id="MBC8537613.1"/>
    </source>
</evidence>
<name>A0A926DGA6_9FIRM</name>
<dbReference type="AlphaFoldDB" id="A0A926DGA6"/>
<evidence type="ECO:0000256" key="1">
    <source>
        <dbReference type="ARBA" id="ARBA00005721"/>
    </source>
</evidence>